<organism evidence="3 4">
    <name type="scientific">Hydrogenophaga borbori</name>
    <dbReference type="NCBI Taxonomy" id="2294117"/>
    <lineage>
        <taxon>Bacteria</taxon>
        <taxon>Pseudomonadati</taxon>
        <taxon>Pseudomonadota</taxon>
        <taxon>Betaproteobacteria</taxon>
        <taxon>Burkholderiales</taxon>
        <taxon>Comamonadaceae</taxon>
        <taxon>Hydrogenophaga</taxon>
    </lineage>
</organism>
<keyword evidence="4" id="KW-1185">Reference proteome</keyword>
<dbReference type="AlphaFoldDB" id="A0A372EHH9"/>
<comment type="caution">
    <text evidence="3">The sequence shown here is derived from an EMBL/GenBank/DDBJ whole genome shotgun (WGS) entry which is preliminary data.</text>
</comment>
<evidence type="ECO:0000259" key="1">
    <source>
        <dbReference type="Pfam" id="PF00108"/>
    </source>
</evidence>
<dbReference type="CDD" id="cd00829">
    <property type="entry name" value="SCP-x_thiolase"/>
    <property type="match status" value="1"/>
</dbReference>
<protein>
    <submittedName>
        <fullName evidence="3">Thiolase family protein</fullName>
    </submittedName>
</protein>
<accession>A0A372EHH9</accession>
<dbReference type="InterPro" id="IPR055140">
    <property type="entry name" value="Thiolase_C_2"/>
</dbReference>
<sequence length="397" mass="41938">MNRAVTIVGAAGIPCGRVQTAPGLDRQVLEHEVLAGCVLDAVAQAGVDKASIDAMVFCHPRPYTQQLYFGTFMANYLRLPSNGVVMEVVGNGMTGGLAFDQAAQMIASGRAEVALALGVNFETAIGSAEHMNRSMRATGDVAFHTPFGFTPISWYAMDAMRYMHETGATRAEIASVAVKNRRHAALNPLAQYRDPVTLDEVLAQRPIVEPFGLFEVPPRSDGAACIVLASEDAARALGRPHARVIGRGFHHEGAHQISEVPSDMIAFNAAVRAGAQAYQAAGLQPADVDVAELYAPCTIVEVLVSEALGLTPRGRGAAQAAAGETSLGGRLPICTSGGLLARGHPPFITPLYSYIEVFEQLTRRAGERQVADAHIAMAACELGNYNAALVHLLEAAA</sequence>
<dbReference type="InterPro" id="IPR020616">
    <property type="entry name" value="Thiolase_N"/>
</dbReference>
<dbReference type="Pfam" id="PF22691">
    <property type="entry name" value="Thiolase_C_1"/>
    <property type="match status" value="1"/>
</dbReference>
<dbReference type="Gene3D" id="3.40.47.10">
    <property type="match status" value="1"/>
</dbReference>
<dbReference type="PANTHER" id="PTHR42870">
    <property type="entry name" value="ACETYL-COA C-ACETYLTRANSFERASE"/>
    <property type="match status" value="1"/>
</dbReference>
<feature type="domain" description="Thiolase N-terminal" evidence="1">
    <location>
        <begin position="5"/>
        <end position="197"/>
    </location>
</feature>
<evidence type="ECO:0000313" key="4">
    <source>
        <dbReference type="Proteomes" id="UP000261931"/>
    </source>
</evidence>
<dbReference type="InterPro" id="IPR016039">
    <property type="entry name" value="Thiolase-like"/>
</dbReference>
<dbReference type="RefSeq" id="WP_116959805.1">
    <property type="nucleotide sequence ID" value="NZ_QVLS01000008.1"/>
</dbReference>
<feature type="domain" description="Thiolase C-terminal" evidence="2">
    <location>
        <begin position="262"/>
        <end position="394"/>
    </location>
</feature>
<dbReference type="SUPFAM" id="SSF53901">
    <property type="entry name" value="Thiolase-like"/>
    <property type="match status" value="2"/>
</dbReference>
<dbReference type="InterPro" id="IPR002155">
    <property type="entry name" value="Thiolase"/>
</dbReference>
<evidence type="ECO:0000313" key="3">
    <source>
        <dbReference type="EMBL" id="RFP77953.1"/>
    </source>
</evidence>
<dbReference type="Proteomes" id="UP000261931">
    <property type="component" value="Unassembled WGS sequence"/>
</dbReference>
<dbReference type="PANTHER" id="PTHR42870:SF1">
    <property type="entry name" value="NON-SPECIFIC LIPID-TRANSFER PROTEIN-LIKE 2"/>
    <property type="match status" value="1"/>
</dbReference>
<name>A0A372EHH9_9BURK</name>
<dbReference type="PIRSF" id="PIRSF000429">
    <property type="entry name" value="Ac-CoA_Ac_transf"/>
    <property type="match status" value="1"/>
</dbReference>
<proteinExistence type="predicted"/>
<dbReference type="Pfam" id="PF00108">
    <property type="entry name" value="Thiolase_N"/>
    <property type="match status" value="1"/>
</dbReference>
<reference evidence="3 4" key="1">
    <citation type="submission" date="2018-08" db="EMBL/GenBank/DDBJ databases">
        <title>Hydrogenophaga sp. LA-38 isolated from sludge.</title>
        <authorList>
            <person name="Im W.-T."/>
        </authorList>
    </citation>
    <scope>NUCLEOTIDE SEQUENCE [LARGE SCALE GENOMIC DNA]</scope>
    <source>
        <strain evidence="3 4">LA-38</strain>
    </source>
</reference>
<dbReference type="EMBL" id="QVLS01000008">
    <property type="protein sequence ID" value="RFP77953.1"/>
    <property type="molecule type" value="Genomic_DNA"/>
</dbReference>
<evidence type="ECO:0000259" key="2">
    <source>
        <dbReference type="Pfam" id="PF22691"/>
    </source>
</evidence>
<dbReference type="GO" id="GO:0003988">
    <property type="term" value="F:acetyl-CoA C-acyltransferase activity"/>
    <property type="evidence" value="ECO:0007669"/>
    <property type="project" value="UniProtKB-ARBA"/>
</dbReference>
<gene>
    <name evidence="3" type="ORF">DY262_14510</name>
</gene>